<feature type="chain" id="PRO_5026217060" description="Lipoprotein" evidence="1">
    <location>
        <begin position="19"/>
        <end position="139"/>
    </location>
</feature>
<evidence type="ECO:0008006" key="4">
    <source>
        <dbReference type="Google" id="ProtNLM"/>
    </source>
</evidence>
<dbReference type="EMBL" id="CP050321">
    <property type="protein sequence ID" value="QIR27729.1"/>
    <property type="molecule type" value="Genomic_DNA"/>
</dbReference>
<evidence type="ECO:0000313" key="2">
    <source>
        <dbReference type="EMBL" id="QIR27729.1"/>
    </source>
</evidence>
<evidence type="ECO:0000256" key="1">
    <source>
        <dbReference type="SAM" id="SignalP"/>
    </source>
</evidence>
<dbReference type="AlphaFoldDB" id="A0A6G9RP45"/>
<dbReference type="PROSITE" id="PS51257">
    <property type="entry name" value="PROKAR_LIPOPROTEIN"/>
    <property type="match status" value="1"/>
</dbReference>
<name>A0A6G9RP45_9ENTR</name>
<dbReference type="Proteomes" id="UP000503580">
    <property type="component" value="Chromosome"/>
</dbReference>
<keyword evidence="3" id="KW-1185">Reference proteome</keyword>
<evidence type="ECO:0000313" key="3">
    <source>
        <dbReference type="Proteomes" id="UP000503580"/>
    </source>
</evidence>
<reference evidence="2 3" key="1">
    <citation type="submission" date="2020-02" db="EMBL/GenBank/DDBJ databases">
        <title>Whole genome PO2S7.</title>
        <authorList>
            <person name="Singha K.M."/>
        </authorList>
    </citation>
    <scope>NUCLEOTIDE SEQUENCE [LARGE SCALE GENOMIC DNA]</scope>
    <source>
        <strain evidence="2 3">PO2S7</strain>
    </source>
</reference>
<proteinExistence type="predicted"/>
<protein>
    <recommendedName>
        <fullName evidence="4">Lipoprotein</fullName>
    </recommendedName>
</protein>
<accession>A0A6G9RP45</accession>
<sequence length="139" mass="15604">MKRLIIIACVLSTLTGCATELQDEAAESSNEKIMQFVTEWQPACGDSNMLYEPNHKEMIYRENMGRMNAQEDAQQIQQAAYVCGQQKIAKAQQEAAESAYKSQQIDQNNQLERECEAMHPLMVSQCAQNAAVNNLIDSL</sequence>
<organism evidence="2 3">
    <name type="scientific">Kluyvera genomosp. 3</name>
    <dbReference type="NCBI Taxonomy" id="2774055"/>
    <lineage>
        <taxon>Bacteria</taxon>
        <taxon>Pseudomonadati</taxon>
        <taxon>Pseudomonadota</taxon>
        <taxon>Gammaproteobacteria</taxon>
        <taxon>Enterobacterales</taxon>
        <taxon>Enterobacteriaceae</taxon>
        <taxon>Kluyvera</taxon>
    </lineage>
</organism>
<gene>
    <name evidence="2" type="ORF">GY169_13355</name>
</gene>
<dbReference type="KEGG" id="kgn:GY169_13355"/>
<dbReference type="RefSeq" id="WP_167576043.1">
    <property type="nucleotide sequence ID" value="NZ_CP050321.1"/>
</dbReference>
<keyword evidence="1" id="KW-0732">Signal</keyword>
<feature type="signal peptide" evidence="1">
    <location>
        <begin position="1"/>
        <end position="18"/>
    </location>
</feature>